<reference evidence="1 2" key="1">
    <citation type="submission" date="2014-01" db="EMBL/GenBank/DDBJ databases">
        <authorList>
            <person name="Dobos K."/>
            <person name="Lenaerts A."/>
            <person name="Ordway D."/>
            <person name="DeGroote M.A."/>
            <person name="Parker T."/>
            <person name="Sizemore C."/>
            <person name="Tallon L.J."/>
            <person name="Sadzewicz L.K."/>
            <person name="Sengamalay N."/>
            <person name="Fraser C.M."/>
            <person name="Hine E."/>
            <person name="Shefchek K.A."/>
            <person name="Das S.P."/>
            <person name="Tettelin H."/>
        </authorList>
    </citation>
    <scope>NUCLEOTIDE SEQUENCE [LARGE SCALE GENOMIC DNA]</scope>
    <source>
        <strain evidence="1 2">Harvey</strain>
    </source>
</reference>
<evidence type="ECO:0000313" key="2">
    <source>
        <dbReference type="Proteomes" id="UP000020681"/>
    </source>
</evidence>
<organism evidence="1 2">
    <name type="scientific">Mycobacterium ulcerans str. Harvey</name>
    <dbReference type="NCBI Taxonomy" id="1299332"/>
    <lineage>
        <taxon>Bacteria</taxon>
        <taxon>Bacillati</taxon>
        <taxon>Actinomycetota</taxon>
        <taxon>Actinomycetes</taxon>
        <taxon>Mycobacteriales</taxon>
        <taxon>Mycobacteriaceae</taxon>
        <taxon>Mycobacterium</taxon>
        <taxon>Mycobacterium ulcerans group</taxon>
    </lineage>
</organism>
<name>A0ABN0R2N2_MYCUL</name>
<protein>
    <submittedName>
        <fullName evidence="1">AMP-binding enzyme family protein</fullName>
    </submittedName>
</protein>
<dbReference type="Proteomes" id="UP000020681">
    <property type="component" value="Unassembled WGS sequence"/>
</dbReference>
<dbReference type="Gene3D" id="3.40.50.12780">
    <property type="entry name" value="N-terminal domain of ligase-like"/>
    <property type="match status" value="1"/>
</dbReference>
<evidence type="ECO:0000313" key="1">
    <source>
        <dbReference type="EMBL" id="EUA91483.1"/>
    </source>
</evidence>
<dbReference type="InterPro" id="IPR042099">
    <property type="entry name" value="ANL_N_sf"/>
</dbReference>
<accession>A0ABN0R2N2</accession>
<dbReference type="EMBL" id="JAOL01000088">
    <property type="protein sequence ID" value="EUA91483.1"/>
    <property type="molecule type" value="Genomic_DNA"/>
</dbReference>
<keyword evidence="2" id="KW-1185">Reference proteome</keyword>
<dbReference type="SUPFAM" id="SSF56801">
    <property type="entry name" value="Acetyl-CoA synthetase-like"/>
    <property type="match status" value="1"/>
</dbReference>
<gene>
    <name evidence="1" type="ORF">I551_2007</name>
</gene>
<proteinExistence type="predicted"/>
<dbReference type="PANTHER" id="PTHR45527:SF1">
    <property type="entry name" value="FATTY ACID SYNTHASE"/>
    <property type="match status" value="1"/>
</dbReference>
<sequence>MDEEGALVPEEQAGELWIGGACVGMGYRGLPALTAERFRPDVRSAEPDAKVYRTGDRVRQRADGTLEFLGRMDRQLKLRGVRIEPTEVERALCGHPGVQQAVVDIKERGSGERVLAAYIVASTPKP</sequence>
<dbReference type="InterPro" id="IPR045851">
    <property type="entry name" value="AMP-bd_C_sf"/>
</dbReference>
<comment type="caution">
    <text evidence="1">The sequence shown here is derived from an EMBL/GenBank/DDBJ whole genome shotgun (WGS) entry which is preliminary data.</text>
</comment>
<dbReference type="Gene3D" id="3.30.300.30">
    <property type="match status" value="1"/>
</dbReference>
<dbReference type="PANTHER" id="PTHR45527">
    <property type="entry name" value="NONRIBOSOMAL PEPTIDE SYNTHETASE"/>
    <property type="match status" value="1"/>
</dbReference>